<comment type="caution">
    <text evidence="1">The sequence shown here is derived from an EMBL/GenBank/DDBJ whole genome shotgun (WGS) entry which is preliminary data.</text>
</comment>
<gene>
    <name evidence="1" type="ORF">PVAG01_02651</name>
</gene>
<accession>A0ABR4PR72</accession>
<keyword evidence="2" id="KW-1185">Reference proteome</keyword>
<protein>
    <submittedName>
        <fullName evidence="1">Uncharacterized protein</fullName>
    </submittedName>
</protein>
<dbReference type="EMBL" id="JBFCZG010000002">
    <property type="protein sequence ID" value="KAL3425860.1"/>
    <property type="molecule type" value="Genomic_DNA"/>
</dbReference>
<reference evidence="1 2" key="1">
    <citation type="submission" date="2024-06" db="EMBL/GenBank/DDBJ databases">
        <title>Complete genome of Phlyctema vagabunda strain 19-DSS-EL-015.</title>
        <authorList>
            <person name="Fiorenzani C."/>
        </authorList>
    </citation>
    <scope>NUCLEOTIDE SEQUENCE [LARGE SCALE GENOMIC DNA]</scope>
    <source>
        <strain evidence="1 2">19-DSS-EL-015</strain>
    </source>
</reference>
<evidence type="ECO:0000313" key="2">
    <source>
        <dbReference type="Proteomes" id="UP001629113"/>
    </source>
</evidence>
<organism evidence="1 2">
    <name type="scientific">Phlyctema vagabunda</name>
    <dbReference type="NCBI Taxonomy" id="108571"/>
    <lineage>
        <taxon>Eukaryota</taxon>
        <taxon>Fungi</taxon>
        <taxon>Dikarya</taxon>
        <taxon>Ascomycota</taxon>
        <taxon>Pezizomycotina</taxon>
        <taxon>Leotiomycetes</taxon>
        <taxon>Helotiales</taxon>
        <taxon>Dermateaceae</taxon>
        <taxon>Phlyctema</taxon>
    </lineage>
</organism>
<proteinExistence type="predicted"/>
<evidence type="ECO:0000313" key="1">
    <source>
        <dbReference type="EMBL" id="KAL3425860.1"/>
    </source>
</evidence>
<name>A0ABR4PR72_9HELO</name>
<dbReference type="Proteomes" id="UP001629113">
    <property type="component" value="Unassembled WGS sequence"/>
</dbReference>
<sequence length="56" mass="6054">MASFTSTCPIAPKLYGRGAYNVPPKSDDDDDDKYRVTAPVDFGHGVFNGSLDKTNT</sequence>